<proteinExistence type="predicted"/>
<dbReference type="AlphaFoldDB" id="A0A8R1TTD1"/>
<name>A0A8R1TTD1_ONCVO</name>
<sequence>MHSADRYIIVNINVMMTIGFTIDHAAHINYHSKCSFQYKQSPKPPINLDSLCRYERTMLIFVSVQQLHLHCVYYWNYLRSPDGALLVDQNALVQTATVFL</sequence>
<evidence type="ECO:0000313" key="2">
    <source>
        <dbReference type="Proteomes" id="UP000024404"/>
    </source>
</evidence>
<keyword evidence="2" id="KW-1185">Reference proteome</keyword>
<dbReference type="Proteomes" id="UP000024404">
    <property type="component" value="Unassembled WGS sequence"/>
</dbReference>
<reference evidence="1" key="2">
    <citation type="submission" date="2022-06" db="UniProtKB">
        <authorList>
            <consortium name="EnsemblMetazoa"/>
        </authorList>
    </citation>
    <scope>IDENTIFICATION</scope>
</reference>
<organism evidence="1 2">
    <name type="scientific">Onchocerca volvulus</name>
    <dbReference type="NCBI Taxonomy" id="6282"/>
    <lineage>
        <taxon>Eukaryota</taxon>
        <taxon>Metazoa</taxon>
        <taxon>Ecdysozoa</taxon>
        <taxon>Nematoda</taxon>
        <taxon>Chromadorea</taxon>
        <taxon>Rhabditida</taxon>
        <taxon>Spirurina</taxon>
        <taxon>Spiruromorpha</taxon>
        <taxon>Filarioidea</taxon>
        <taxon>Onchocercidae</taxon>
        <taxon>Onchocerca</taxon>
    </lineage>
</organism>
<dbReference type="EMBL" id="CMVM020000144">
    <property type="status" value="NOT_ANNOTATED_CDS"/>
    <property type="molecule type" value="Genomic_DNA"/>
</dbReference>
<protein>
    <submittedName>
        <fullName evidence="1">Uncharacterized protein</fullName>
    </submittedName>
</protein>
<reference evidence="2" key="1">
    <citation type="submission" date="2013-10" db="EMBL/GenBank/DDBJ databases">
        <title>Genome sequencing of Onchocerca volvulus.</title>
        <authorList>
            <person name="Cotton J."/>
            <person name="Tsai J."/>
            <person name="Stanley E."/>
            <person name="Tracey A."/>
            <person name="Holroyd N."/>
            <person name="Lustigman S."/>
            <person name="Berriman M."/>
        </authorList>
    </citation>
    <scope>NUCLEOTIDE SEQUENCE</scope>
</reference>
<dbReference type="EnsemblMetazoa" id="OVOC4736.1">
    <property type="protein sequence ID" value="OVOC4736.1"/>
    <property type="gene ID" value="WBGene00241545"/>
</dbReference>
<evidence type="ECO:0000313" key="1">
    <source>
        <dbReference type="EnsemblMetazoa" id="OVOC4736.1"/>
    </source>
</evidence>
<accession>A0A8R1TTD1</accession>